<evidence type="ECO:0000313" key="2">
    <source>
        <dbReference type="Proteomes" id="UP000051326"/>
    </source>
</evidence>
<dbReference type="SUPFAM" id="SSF53335">
    <property type="entry name" value="S-adenosyl-L-methionine-dependent methyltransferases"/>
    <property type="match status" value="1"/>
</dbReference>
<dbReference type="AlphaFoldDB" id="A0A0P1HZ06"/>
<dbReference type="STRING" id="1396826.PHA8399_03813"/>
<gene>
    <name evidence="1" type="ORF">PHA8399_03813</name>
</gene>
<evidence type="ECO:0000313" key="1">
    <source>
        <dbReference type="EMBL" id="CUI01667.1"/>
    </source>
</evidence>
<dbReference type="EMBL" id="CYSR01000032">
    <property type="protein sequence ID" value="CUI01667.1"/>
    <property type="molecule type" value="Genomic_DNA"/>
</dbReference>
<proteinExistence type="predicted"/>
<name>A0A0P1HZ06_9RHOB</name>
<organism evidence="1 2">
    <name type="scientific">Leisingera aquaemixtae</name>
    <dbReference type="NCBI Taxonomy" id="1396826"/>
    <lineage>
        <taxon>Bacteria</taxon>
        <taxon>Pseudomonadati</taxon>
        <taxon>Pseudomonadota</taxon>
        <taxon>Alphaproteobacteria</taxon>
        <taxon>Rhodobacterales</taxon>
        <taxon>Roseobacteraceae</taxon>
        <taxon>Leisingera</taxon>
    </lineage>
</organism>
<protein>
    <submittedName>
        <fullName evidence="1">Uncharacterized protein</fullName>
    </submittedName>
</protein>
<reference evidence="1 2" key="1">
    <citation type="submission" date="2015-09" db="EMBL/GenBank/DDBJ databases">
        <authorList>
            <consortium name="Swine Surveillance"/>
        </authorList>
    </citation>
    <scope>NUCLEOTIDE SEQUENCE [LARGE SCALE GENOMIC DNA]</scope>
    <source>
        <strain evidence="1 2">CECT 8399</strain>
    </source>
</reference>
<dbReference type="InterPro" id="IPR029063">
    <property type="entry name" value="SAM-dependent_MTases_sf"/>
</dbReference>
<dbReference type="Proteomes" id="UP000051326">
    <property type="component" value="Unassembled WGS sequence"/>
</dbReference>
<sequence>MQTPVFLDHLPDISTVTGRKPELYRLARNRALTDLQLNDNAAWHSRSTCPACGEDIARSRIFSRNFLPFHRCQGCNSIYSAKVPAQQELDRLRQELPAASPPDSGEDREFEFISLLNWISLTEARTETRLETVLDYRFCSQAPGFEDAASRLSHKRSWRFLPLQAGAEDGYGQLRQVLREHAPKAVLVQAEMDRVADPALLLRTIRETVAKGTVVFIGTSCADGLEYEILGADSPSFIPLDRLNLFSVKGFEQLARDSGYTVLEASTPGRRDAVLLEQHFNSAENEHIPFWSSFFREASKDRLRDLQILLQRSLKSGVMRFALQT</sequence>
<accession>A0A0P1HZ06</accession>
<dbReference type="RefSeq" id="WP_058287663.1">
    <property type="nucleotide sequence ID" value="NZ_CYSR01000032.1"/>
</dbReference>